<gene>
    <name evidence="1" type="ORF">Tci_018850</name>
</gene>
<evidence type="ECO:0000313" key="1">
    <source>
        <dbReference type="EMBL" id="GEU46872.1"/>
    </source>
</evidence>
<dbReference type="AlphaFoldDB" id="A0A6L2KDS9"/>
<dbReference type="EMBL" id="BKCJ010002189">
    <property type="protein sequence ID" value="GEU46872.1"/>
    <property type="molecule type" value="Genomic_DNA"/>
</dbReference>
<protein>
    <submittedName>
        <fullName evidence="1">Uncharacterized protein</fullName>
    </submittedName>
</protein>
<proteinExistence type="predicted"/>
<reference evidence="1" key="1">
    <citation type="journal article" date="2019" name="Sci. Rep.">
        <title>Draft genome of Tanacetum cinerariifolium, the natural source of mosquito coil.</title>
        <authorList>
            <person name="Yamashiro T."/>
            <person name="Shiraishi A."/>
            <person name="Satake H."/>
            <person name="Nakayama K."/>
        </authorList>
    </citation>
    <scope>NUCLEOTIDE SEQUENCE</scope>
</reference>
<accession>A0A6L2KDS9</accession>
<organism evidence="1">
    <name type="scientific">Tanacetum cinerariifolium</name>
    <name type="common">Dalmatian daisy</name>
    <name type="synonym">Chrysanthemum cinerariifolium</name>
    <dbReference type="NCBI Taxonomy" id="118510"/>
    <lineage>
        <taxon>Eukaryota</taxon>
        <taxon>Viridiplantae</taxon>
        <taxon>Streptophyta</taxon>
        <taxon>Embryophyta</taxon>
        <taxon>Tracheophyta</taxon>
        <taxon>Spermatophyta</taxon>
        <taxon>Magnoliopsida</taxon>
        <taxon>eudicotyledons</taxon>
        <taxon>Gunneridae</taxon>
        <taxon>Pentapetalae</taxon>
        <taxon>asterids</taxon>
        <taxon>campanulids</taxon>
        <taxon>Asterales</taxon>
        <taxon>Asteraceae</taxon>
        <taxon>Asteroideae</taxon>
        <taxon>Anthemideae</taxon>
        <taxon>Anthemidinae</taxon>
        <taxon>Tanacetum</taxon>
    </lineage>
</organism>
<sequence>MEIPPKDQRHQYLRFKGLEYTDADIADFEKRLGKIKRREVHRVLVLDFERLLAEMAEGLTSRMLMEHGRSGTECVHQPCLEAALVASGLERQPDVAIDALVDAEEGGTLATDEDA</sequence>
<name>A0A6L2KDS9_TANCI</name>
<comment type="caution">
    <text evidence="1">The sequence shown here is derived from an EMBL/GenBank/DDBJ whole genome shotgun (WGS) entry which is preliminary data.</text>
</comment>